<name>A0A292YNL9_9BACL</name>
<keyword evidence="6" id="KW-0346">Stress response</keyword>
<keyword evidence="4 6" id="KW-0238">DNA-binding</keyword>
<evidence type="ECO:0000256" key="6">
    <source>
        <dbReference type="HAMAP-Rule" id="MF_02064"/>
    </source>
</evidence>
<dbReference type="InterPro" id="IPR007627">
    <property type="entry name" value="RNA_pol_sigma70_r2"/>
</dbReference>
<evidence type="ECO:0000256" key="2">
    <source>
        <dbReference type="ARBA" id="ARBA00023015"/>
    </source>
</evidence>
<keyword evidence="9" id="KW-1185">Reference proteome</keyword>
<dbReference type="PIRSF" id="PIRSF038953">
    <property type="entry name" value="SigI"/>
    <property type="match status" value="1"/>
</dbReference>
<dbReference type="Proteomes" id="UP000217785">
    <property type="component" value="Unassembled WGS sequence"/>
</dbReference>
<evidence type="ECO:0000256" key="3">
    <source>
        <dbReference type="ARBA" id="ARBA00023082"/>
    </source>
</evidence>
<dbReference type="RefSeq" id="WP_096183446.1">
    <property type="nucleotide sequence ID" value="NZ_BDUF01000101.1"/>
</dbReference>
<evidence type="ECO:0000259" key="7">
    <source>
        <dbReference type="Pfam" id="PF04542"/>
    </source>
</evidence>
<feature type="domain" description="RNA polymerase sigma-70 region 2" evidence="7">
    <location>
        <begin position="47"/>
        <end position="96"/>
    </location>
</feature>
<dbReference type="Pfam" id="PF04542">
    <property type="entry name" value="Sigma70_r2"/>
    <property type="match status" value="1"/>
</dbReference>
<evidence type="ECO:0000256" key="4">
    <source>
        <dbReference type="ARBA" id="ARBA00023125"/>
    </source>
</evidence>
<keyword evidence="5 6" id="KW-0804">Transcription</keyword>
<dbReference type="GO" id="GO:0005737">
    <property type="term" value="C:cytoplasm"/>
    <property type="evidence" value="ECO:0007669"/>
    <property type="project" value="UniProtKB-SubCell"/>
</dbReference>
<dbReference type="GO" id="GO:0016987">
    <property type="term" value="F:sigma factor activity"/>
    <property type="evidence" value="ECO:0007669"/>
    <property type="project" value="UniProtKB-UniRule"/>
</dbReference>
<dbReference type="GO" id="GO:0006352">
    <property type="term" value="P:DNA-templated transcription initiation"/>
    <property type="evidence" value="ECO:0007669"/>
    <property type="project" value="UniProtKB-UniRule"/>
</dbReference>
<evidence type="ECO:0000256" key="5">
    <source>
        <dbReference type="ARBA" id="ARBA00023163"/>
    </source>
</evidence>
<dbReference type="Gene3D" id="1.10.1740.10">
    <property type="match status" value="1"/>
</dbReference>
<protein>
    <recommendedName>
        <fullName evidence="6">RNA polymerase sigma factor SigI</fullName>
    </recommendedName>
</protein>
<dbReference type="InterPro" id="IPR013325">
    <property type="entry name" value="RNA_pol_sigma_r2"/>
</dbReference>
<comment type="subunit">
    <text evidence="6">Interacts with RsgI.</text>
</comment>
<keyword evidence="2 6" id="KW-0805">Transcription regulation</keyword>
<feature type="DNA-binding region" description="H-T-H motif" evidence="6">
    <location>
        <begin position="197"/>
        <end position="216"/>
    </location>
</feature>
<sequence length="249" mass="29231">MLEEPFLGDLLRKARQGDEYSRQELIQKSKDFIEKATSNICKRKVTWNEDEMSVGLIAFNEAIDRYEKSLNGNFYSYSKMIIQSRLIDYFRQEGRRQVAVSLDDVSQDEGGLEYEMNPAEIKLAWENYNEQQLIRERMEEIQIYCERLEAFGIRLEELEESSPGRVDARASLVQIAHDFIKYPHLVEYFTNTKQLPLKQMLSFVQVSRKTVERGRKYLVALIVILLSDDLPHLKASILFPDLERRVHNA</sequence>
<comment type="subcellular location">
    <subcellularLocation>
        <location evidence="6">Cytoplasm</location>
    </subcellularLocation>
</comment>
<dbReference type="GO" id="GO:0003677">
    <property type="term" value="F:DNA binding"/>
    <property type="evidence" value="ECO:0007669"/>
    <property type="project" value="UniProtKB-UniRule"/>
</dbReference>
<dbReference type="OrthoDB" id="3190733at2"/>
<comment type="caution">
    <text evidence="8">The sequence shown here is derived from an EMBL/GenBank/DDBJ whole genome shotgun (WGS) entry which is preliminary data.</text>
</comment>
<dbReference type="AlphaFoldDB" id="A0A292YNL9"/>
<accession>A0A292YNL9</accession>
<gene>
    <name evidence="6" type="primary">sigI</name>
    <name evidence="8" type="ORF">EFBL_3228</name>
</gene>
<keyword evidence="3 6" id="KW-0731">Sigma factor</keyword>
<comment type="activity regulation">
    <text evidence="6">Negatively regulated by the anti-sigma-I factor RsgI.</text>
</comment>
<comment type="similarity">
    <text evidence="6">Belongs to the sigma-70 factor family. SigI subfamily.</text>
</comment>
<dbReference type="EMBL" id="BDUF01000101">
    <property type="protein sequence ID" value="GAX91538.1"/>
    <property type="molecule type" value="Genomic_DNA"/>
</dbReference>
<dbReference type="HAMAP" id="MF_02064">
    <property type="entry name" value="Sigma70_SigI"/>
    <property type="match status" value="1"/>
</dbReference>
<feature type="short sequence motif" description="Polymerase core binding" evidence="6">
    <location>
        <begin position="50"/>
        <end position="63"/>
    </location>
</feature>
<comment type="function">
    <text evidence="6">Sigma factors are initiation factors that promote the attachment of RNA polymerase to specific initiation sites and are then released.</text>
</comment>
<dbReference type="InterPro" id="IPR014244">
    <property type="entry name" value="RNA_pol_sigma-I"/>
</dbReference>
<keyword evidence="1 6" id="KW-0963">Cytoplasm</keyword>
<dbReference type="SUPFAM" id="SSF88946">
    <property type="entry name" value="Sigma2 domain of RNA polymerase sigma factors"/>
    <property type="match status" value="1"/>
</dbReference>
<evidence type="ECO:0000256" key="1">
    <source>
        <dbReference type="ARBA" id="ARBA00022490"/>
    </source>
</evidence>
<reference evidence="9" key="1">
    <citation type="submission" date="2017-07" db="EMBL/GenBank/DDBJ databases">
        <title>Draft genome sequence of Effusibacillus lacus strain skLN1.</title>
        <authorList>
            <person name="Watanabe M."/>
            <person name="Kojima H."/>
            <person name="Fukui M."/>
        </authorList>
    </citation>
    <scope>NUCLEOTIDE SEQUENCE [LARGE SCALE GENOMIC DNA]</scope>
    <source>
        <strain evidence="9">skLN1</strain>
    </source>
</reference>
<organism evidence="8 9">
    <name type="scientific">Effusibacillus lacus</name>
    <dbReference type="NCBI Taxonomy" id="1348429"/>
    <lineage>
        <taxon>Bacteria</taxon>
        <taxon>Bacillati</taxon>
        <taxon>Bacillota</taxon>
        <taxon>Bacilli</taxon>
        <taxon>Bacillales</taxon>
        <taxon>Alicyclobacillaceae</taxon>
        <taxon>Effusibacillus</taxon>
    </lineage>
</organism>
<evidence type="ECO:0000313" key="8">
    <source>
        <dbReference type="EMBL" id="GAX91538.1"/>
    </source>
</evidence>
<evidence type="ECO:0000313" key="9">
    <source>
        <dbReference type="Proteomes" id="UP000217785"/>
    </source>
</evidence>
<proteinExistence type="inferred from homology"/>